<evidence type="ECO:0000256" key="2">
    <source>
        <dbReference type="SAM" id="Phobius"/>
    </source>
</evidence>
<dbReference type="AlphaFoldDB" id="A0A812IQS2"/>
<feature type="region of interest" description="Disordered" evidence="1">
    <location>
        <begin position="194"/>
        <end position="220"/>
    </location>
</feature>
<reference evidence="3" key="1">
    <citation type="submission" date="2021-02" db="EMBL/GenBank/DDBJ databases">
        <authorList>
            <person name="Dougan E. K."/>
            <person name="Rhodes N."/>
            <person name="Thang M."/>
            <person name="Chan C."/>
        </authorList>
    </citation>
    <scope>NUCLEOTIDE SEQUENCE</scope>
</reference>
<keyword evidence="2" id="KW-0812">Transmembrane</keyword>
<feature type="non-terminal residue" evidence="3">
    <location>
        <position position="220"/>
    </location>
</feature>
<gene>
    <name evidence="3" type="ORF">SPIL2461_LOCUS900</name>
</gene>
<comment type="caution">
    <text evidence="3">The sequence shown here is derived from an EMBL/GenBank/DDBJ whole genome shotgun (WGS) entry which is preliminary data.</text>
</comment>
<feature type="compositionally biased region" description="Low complexity" evidence="1">
    <location>
        <begin position="207"/>
        <end position="220"/>
    </location>
</feature>
<evidence type="ECO:0000256" key="1">
    <source>
        <dbReference type="SAM" id="MobiDB-lite"/>
    </source>
</evidence>
<evidence type="ECO:0000313" key="3">
    <source>
        <dbReference type="EMBL" id="CAE7175858.1"/>
    </source>
</evidence>
<sequence length="220" mass="24505">MWAWGLLLSTCAEADWLLKADANRRSGYLRKGFSGRLLDAGCSSSSDKENIHKEIFESGKLHEVEAAVRVLLRMNIVTGELQRTAAKTGQLGDVSRYSHLWVIVGLFGWVVIPPLLFQRAELLKLVMLVAMPLQGLVVAHDFAFVSSWRWVVEEQRYRSVPQSELDRLDKIEPDVDEANAMLVESFLNVKRSLGAEAPSESQREPSRSSASRPAPLGSDA</sequence>
<evidence type="ECO:0000313" key="4">
    <source>
        <dbReference type="Proteomes" id="UP000649617"/>
    </source>
</evidence>
<keyword evidence="2" id="KW-0472">Membrane</keyword>
<organism evidence="3 4">
    <name type="scientific">Symbiodinium pilosum</name>
    <name type="common">Dinoflagellate</name>
    <dbReference type="NCBI Taxonomy" id="2952"/>
    <lineage>
        <taxon>Eukaryota</taxon>
        <taxon>Sar</taxon>
        <taxon>Alveolata</taxon>
        <taxon>Dinophyceae</taxon>
        <taxon>Suessiales</taxon>
        <taxon>Symbiodiniaceae</taxon>
        <taxon>Symbiodinium</taxon>
    </lineage>
</organism>
<accession>A0A812IQS2</accession>
<dbReference type="OrthoDB" id="448283at2759"/>
<name>A0A812IQS2_SYMPI</name>
<keyword evidence="2" id="KW-1133">Transmembrane helix</keyword>
<proteinExistence type="predicted"/>
<protein>
    <submittedName>
        <fullName evidence="3">Uncharacterized protein</fullName>
    </submittedName>
</protein>
<dbReference type="EMBL" id="CAJNIZ010000814">
    <property type="protein sequence ID" value="CAE7175858.1"/>
    <property type="molecule type" value="Genomic_DNA"/>
</dbReference>
<keyword evidence="4" id="KW-1185">Reference proteome</keyword>
<dbReference type="Proteomes" id="UP000649617">
    <property type="component" value="Unassembled WGS sequence"/>
</dbReference>
<feature type="transmembrane region" description="Helical" evidence="2">
    <location>
        <begin position="98"/>
        <end position="117"/>
    </location>
</feature>